<name>A0ABV5QR27_9ACTN</name>
<evidence type="ECO:0000256" key="1">
    <source>
        <dbReference type="ARBA" id="ARBA00001933"/>
    </source>
</evidence>
<evidence type="ECO:0000256" key="4">
    <source>
        <dbReference type="ARBA" id="ARBA00022723"/>
    </source>
</evidence>
<keyword evidence="11" id="KW-1185">Reference proteome</keyword>
<dbReference type="Pfam" id="PF00266">
    <property type="entry name" value="Aminotran_5"/>
    <property type="match status" value="1"/>
</dbReference>
<dbReference type="EMBL" id="JBHMCT010000009">
    <property type="protein sequence ID" value="MFB9555965.1"/>
    <property type="molecule type" value="Genomic_DNA"/>
</dbReference>
<comment type="catalytic activity">
    <reaction evidence="8">
        <text>(sulfur carrier)-H + L-cysteine = (sulfur carrier)-SH + L-alanine</text>
        <dbReference type="Rhea" id="RHEA:43892"/>
        <dbReference type="Rhea" id="RHEA-COMP:14737"/>
        <dbReference type="Rhea" id="RHEA-COMP:14739"/>
        <dbReference type="ChEBI" id="CHEBI:29917"/>
        <dbReference type="ChEBI" id="CHEBI:35235"/>
        <dbReference type="ChEBI" id="CHEBI:57972"/>
        <dbReference type="ChEBI" id="CHEBI:64428"/>
        <dbReference type="EC" id="2.8.1.7"/>
    </reaction>
</comment>
<evidence type="ECO:0000256" key="8">
    <source>
        <dbReference type="ARBA" id="ARBA00050776"/>
    </source>
</evidence>
<comment type="caution">
    <text evidence="10">The sequence shown here is derived from an EMBL/GenBank/DDBJ whole genome shotgun (WGS) entry which is preliminary data.</text>
</comment>
<keyword evidence="7" id="KW-0411">Iron-sulfur</keyword>
<keyword evidence="5" id="KW-0663">Pyridoxal phosphate</keyword>
<dbReference type="RefSeq" id="WP_345485477.1">
    <property type="nucleotide sequence ID" value="NZ_BAAAWU010000001.1"/>
</dbReference>
<feature type="domain" description="Aminotransferase class V" evidence="9">
    <location>
        <begin position="3"/>
        <end position="369"/>
    </location>
</feature>
<sequence>MAYLDHAATTPMLPEAIEAMTAQLAVTGNASSLHAAGRRARRTVEEARETLAGALGARPSEVVFTSGGTEADNLAVKGLFWSRRAADPRRTRVLASPVEHHAVLDAVDWLAGHEGATVEYLPVDRHGRVHPEALREAVARDPESVALATVMWANNEIGTIMPIRELADVAGEFDVPLHADAVQALGQIPVDFAASGLAAMTVSGHKIGGPYGIGALLLGREYTPVPVLHGGGQERHVRSGTLDVPAVAAFAVAGRIAAEGREEFARTVGTLRDELVTAVRTAVPDAILGGDPVDRLPANAHFTFPGCEGDSLLLLLDAAGIECSTGSACTAGIAQPSHVLLATGTDPDLARGTLRFTLGHTSTKEDVTAVAEAIGPAVERARTAGLS</sequence>
<comment type="cofactor">
    <cofactor evidence="1">
        <name>pyridoxal 5'-phosphate</name>
        <dbReference type="ChEBI" id="CHEBI:597326"/>
    </cofactor>
</comment>
<comment type="similarity">
    <text evidence="2">Belongs to the class-V pyridoxal-phosphate-dependent aminotransferase family. NifS/IscS subfamily.</text>
</comment>
<protein>
    <submittedName>
        <fullName evidence="10">Cysteine desulfurase family protein</fullName>
    </submittedName>
</protein>
<dbReference type="PIRSF" id="PIRSF005572">
    <property type="entry name" value="NifS"/>
    <property type="match status" value="1"/>
</dbReference>
<keyword evidence="3" id="KW-0808">Transferase</keyword>
<dbReference type="Gene3D" id="1.10.260.50">
    <property type="match status" value="1"/>
</dbReference>
<dbReference type="InterPro" id="IPR015424">
    <property type="entry name" value="PyrdxlP-dep_Trfase"/>
</dbReference>
<dbReference type="Proteomes" id="UP001589716">
    <property type="component" value="Unassembled WGS sequence"/>
</dbReference>
<evidence type="ECO:0000256" key="3">
    <source>
        <dbReference type="ARBA" id="ARBA00022679"/>
    </source>
</evidence>
<dbReference type="PANTHER" id="PTHR11601:SF34">
    <property type="entry name" value="CYSTEINE DESULFURASE"/>
    <property type="match status" value="1"/>
</dbReference>
<proteinExistence type="inferred from homology"/>
<accession>A0ABV5QR27</accession>
<dbReference type="InterPro" id="IPR015422">
    <property type="entry name" value="PyrdxlP-dep_Trfase_small"/>
</dbReference>
<evidence type="ECO:0000256" key="2">
    <source>
        <dbReference type="ARBA" id="ARBA00006490"/>
    </source>
</evidence>
<evidence type="ECO:0000256" key="7">
    <source>
        <dbReference type="ARBA" id="ARBA00023014"/>
    </source>
</evidence>
<dbReference type="Gene3D" id="3.90.1150.10">
    <property type="entry name" value="Aspartate Aminotransferase, domain 1"/>
    <property type="match status" value="1"/>
</dbReference>
<dbReference type="InterPro" id="IPR000192">
    <property type="entry name" value="Aminotrans_V_dom"/>
</dbReference>
<keyword evidence="4" id="KW-0479">Metal-binding</keyword>
<dbReference type="InterPro" id="IPR016454">
    <property type="entry name" value="Cysteine_dSase"/>
</dbReference>
<reference evidence="10 11" key="1">
    <citation type="submission" date="2024-09" db="EMBL/GenBank/DDBJ databases">
        <authorList>
            <person name="Sun Q."/>
            <person name="Mori K."/>
        </authorList>
    </citation>
    <scope>NUCLEOTIDE SEQUENCE [LARGE SCALE GENOMIC DNA]</scope>
    <source>
        <strain evidence="10 11">JCM 4414</strain>
    </source>
</reference>
<dbReference type="SUPFAM" id="SSF53383">
    <property type="entry name" value="PLP-dependent transferases"/>
    <property type="match status" value="1"/>
</dbReference>
<evidence type="ECO:0000256" key="5">
    <source>
        <dbReference type="ARBA" id="ARBA00022898"/>
    </source>
</evidence>
<dbReference type="InterPro" id="IPR015421">
    <property type="entry name" value="PyrdxlP-dep_Trfase_major"/>
</dbReference>
<dbReference type="Gene3D" id="3.40.640.10">
    <property type="entry name" value="Type I PLP-dependent aspartate aminotransferase-like (Major domain)"/>
    <property type="match status" value="1"/>
</dbReference>
<organism evidence="10 11">
    <name type="scientific">Streptomyces roseoviridis</name>
    <dbReference type="NCBI Taxonomy" id="67361"/>
    <lineage>
        <taxon>Bacteria</taxon>
        <taxon>Bacillati</taxon>
        <taxon>Actinomycetota</taxon>
        <taxon>Actinomycetes</taxon>
        <taxon>Kitasatosporales</taxon>
        <taxon>Streptomycetaceae</taxon>
        <taxon>Streptomyces</taxon>
    </lineage>
</organism>
<gene>
    <name evidence="10" type="ORF">ACFFTP_17440</name>
</gene>
<evidence type="ECO:0000259" key="9">
    <source>
        <dbReference type="Pfam" id="PF00266"/>
    </source>
</evidence>
<keyword evidence="6" id="KW-0408">Iron</keyword>
<evidence type="ECO:0000313" key="11">
    <source>
        <dbReference type="Proteomes" id="UP001589716"/>
    </source>
</evidence>
<dbReference type="PANTHER" id="PTHR11601">
    <property type="entry name" value="CYSTEINE DESULFURYLASE FAMILY MEMBER"/>
    <property type="match status" value="1"/>
</dbReference>
<evidence type="ECO:0000313" key="10">
    <source>
        <dbReference type="EMBL" id="MFB9555965.1"/>
    </source>
</evidence>
<evidence type="ECO:0000256" key="6">
    <source>
        <dbReference type="ARBA" id="ARBA00023004"/>
    </source>
</evidence>